<dbReference type="EMBL" id="JAVFWL010000006">
    <property type="protein sequence ID" value="KAK6759218.1"/>
    <property type="molecule type" value="Genomic_DNA"/>
</dbReference>
<reference evidence="3 4" key="1">
    <citation type="submission" date="2023-08" db="EMBL/GenBank/DDBJ databases">
        <title>A Necator americanus chromosomal reference genome.</title>
        <authorList>
            <person name="Ilik V."/>
            <person name="Petrzelkova K.J."/>
            <person name="Pardy F."/>
            <person name="Fuh T."/>
            <person name="Niatou-Singa F.S."/>
            <person name="Gouil Q."/>
            <person name="Baker L."/>
            <person name="Ritchie M.E."/>
            <person name="Jex A.R."/>
            <person name="Gazzola D."/>
            <person name="Li H."/>
            <person name="Toshio Fujiwara R."/>
            <person name="Zhan B."/>
            <person name="Aroian R.V."/>
            <person name="Pafco B."/>
            <person name="Schwarz E.M."/>
        </authorList>
    </citation>
    <scope>NUCLEOTIDE SEQUENCE [LARGE SCALE GENOMIC DNA]</scope>
    <source>
        <strain evidence="3 4">Aroian</strain>
        <tissue evidence="3">Whole animal</tissue>
    </source>
</reference>
<feature type="signal peptide" evidence="2">
    <location>
        <begin position="1"/>
        <end position="16"/>
    </location>
</feature>
<evidence type="ECO:0000256" key="1">
    <source>
        <dbReference type="SAM" id="MobiDB-lite"/>
    </source>
</evidence>
<dbReference type="Proteomes" id="UP001303046">
    <property type="component" value="Unassembled WGS sequence"/>
</dbReference>
<organism evidence="3 4">
    <name type="scientific">Necator americanus</name>
    <name type="common">Human hookworm</name>
    <dbReference type="NCBI Taxonomy" id="51031"/>
    <lineage>
        <taxon>Eukaryota</taxon>
        <taxon>Metazoa</taxon>
        <taxon>Ecdysozoa</taxon>
        <taxon>Nematoda</taxon>
        <taxon>Chromadorea</taxon>
        <taxon>Rhabditida</taxon>
        <taxon>Rhabditina</taxon>
        <taxon>Rhabditomorpha</taxon>
        <taxon>Strongyloidea</taxon>
        <taxon>Ancylostomatidae</taxon>
        <taxon>Bunostominae</taxon>
        <taxon>Necator</taxon>
    </lineage>
</organism>
<feature type="compositionally biased region" description="Low complexity" evidence="1">
    <location>
        <begin position="513"/>
        <end position="545"/>
    </location>
</feature>
<feature type="compositionally biased region" description="Polar residues" evidence="1">
    <location>
        <begin position="477"/>
        <end position="488"/>
    </location>
</feature>
<comment type="caution">
    <text evidence="3">The sequence shown here is derived from an EMBL/GenBank/DDBJ whole genome shotgun (WGS) entry which is preliminary data.</text>
</comment>
<keyword evidence="4" id="KW-1185">Reference proteome</keyword>
<accession>A0ABR1E9K3</accession>
<keyword evidence="2" id="KW-0732">Signal</keyword>
<evidence type="ECO:0000313" key="4">
    <source>
        <dbReference type="Proteomes" id="UP001303046"/>
    </source>
</evidence>
<gene>
    <name evidence="3" type="primary">Necator_chrX.g21226</name>
    <name evidence="3" type="ORF">RB195_021065</name>
</gene>
<evidence type="ECO:0000256" key="2">
    <source>
        <dbReference type="SAM" id="SignalP"/>
    </source>
</evidence>
<evidence type="ECO:0008006" key="5">
    <source>
        <dbReference type="Google" id="ProtNLM"/>
    </source>
</evidence>
<feature type="chain" id="PRO_5045678047" description="IgGFc-binding protein N-terminal domain-containing protein" evidence="2">
    <location>
        <begin position="17"/>
        <end position="628"/>
    </location>
</feature>
<proteinExistence type="predicted"/>
<feature type="compositionally biased region" description="Low complexity" evidence="1">
    <location>
        <begin position="489"/>
        <end position="506"/>
    </location>
</feature>
<sequence length="628" mass="67844">MQFLVALAGWFVACAAIPDSAGTSFIFGYVRDANWNITNQVLSVTVLNGNSVDCNFTIKYRDSYDEEKSPLQTRTFNVPTANMIEVLVPSWYGWQYDSGGMQVDTGPKQLISALSTCPVTLIANNYDNTTFQGDSYLVLPSTWARSGYVYAFTLPPASNDVTNPGNQHISIIPTQKDVNGTLTIFGSDPLTFTAKPDGATTYFVTKTPRQQPYTYHIQADGPILILAGVTCAGSYRACDHAAFMPQPLPSSACYQNPTLNENHPACITITNGFYVDVSAWCSTIQKLKVTGSRGTISKEFLLSPTKQTSLLSFDASFGGGVNMHSETSTVHVTRYHDFSATGKQGAFIDAVPSISQFITGNSTFYTRNDNDLIEVICVVAVCTSSTIDGVPMFSLDKNYTTIGMIDGVNYYALSIIVPDKGFHIIHSGANGTYSYYVVGQNQSGMYGYIGGVNMPKIDLLPTTTSSSTTTGGTTTTIQRSLPTQPVTLSKSSPTSTIVPTTTRYNTRPPPAASSSTTRVTKSTTRQRSITSSSTATVSTKSTATSDGVRSTLRIQTSSIPTLTMTPAASTPQPSTATNTKPQWTTMGTRKTTYTSIQTTMTTFTTITSYKHLPTYAATLLIVCLRLLW</sequence>
<evidence type="ECO:0000313" key="3">
    <source>
        <dbReference type="EMBL" id="KAK6759218.1"/>
    </source>
</evidence>
<feature type="compositionally biased region" description="Low complexity" evidence="1">
    <location>
        <begin position="464"/>
        <end position="476"/>
    </location>
</feature>
<protein>
    <recommendedName>
        <fullName evidence="5">IgGFc-binding protein N-terminal domain-containing protein</fullName>
    </recommendedName>
</protein>
<feature type="region of interest" description="Disordered" evidence="1">
    <location>
        <begin position="563"/>
        <end position="583"/>
    </location>
</feature>
<name>A0ABR1E9K3_NECAM</name>
<feature type="region of interest" description="Disordered" evidence="1">
    <location>
        <begin position="464"/>
        <end position="548"/>
    </location>
</feature>